<dbReference type="GO" id="GO:0070005">
    <property type="term" value="F:cysteine-type aminopeptidase activity"/>
    <property type="evidence" value="ECO:0007669"/>
    <property type="project" value="InterPro"/>
</dbReference>
<dbReference type="AlphaFoldDB" id="A0A222NYJ2"/>
<evidence type="ECO:0000256" key="1">
    <source>
        <dbReference type="SAM" id="SignalP"/>
    </source>
</evidence>
<feature type="chain" id="PRO_5013075708" evidence="1">
    <location>
        <begin position="20"/>
        <end position="365"/>
    </location>
</feature>
<keyword evidence="1" id="KW-0732">Signal</keyword>
<dbReference type="RefSeq" id="WP_094089809.1">
    <property type="nucleotide sequence ID" value="NZ_CP016397.1"/>
</dbReference>
<reference evidence="3" key="1">
    <citation type="submission" date="2016-07" db="EMBL/GenBank/DDBJ databases">
        <authorList>
            <person name="Florea S."/>
            <person name="Webb J.S."/>
            <person name="Jaromczyk J."/>
            <person name="Schardl C.L."/>
        </authorList>
    </citation>
    <scope>NUCLEOTIDE SEQUENCE [LARGE SCALE GENOMIC DNA]</scope>
    <source>
        <strain evidence="3">CDC-D5610</strain>
    </source>
</reference>
<sequence>MKVAKLAILSMIVSGSLAAQDIKIVGTVTKTAKVPAAKNAAAAKNITKAAGNNVKQIKFLDIQLSAKAKQNLANRAKKALSHTQQFTFSAGDASGSAVQLGMNDVPVLNQGMHGTCVTFATTAAVDAALGKGDYISQLCQLELGRYLEQNAYGSSGWNGSFGRIVLNQMDVFGIVSKEQQLSQGCAGITEYPIHGSEPDVQMTPEEYHQMSENLGEKIAWSPVLDIMNAISDRTDTNQVVAEVKRALKAQDRLTFGVLLLDFDLGFMGAVGTNKTTFDSWVLTPEIARDVYLSPNFGGHEMVITGYDDNAVAIDEKGNEHRGLFTLRNSWGDDVGDHGNFYMSYDYFKLLVIEVQRIRNMEGTED</sequence>
<name>A0A222NYJ2_9GAMM</name>
<evidence type="ECO:0000313" key="3">
    <source>
        <dbReference type="Proteomes" id="UP000201728"/>
    </source>
</evidence>
<dbReference type="EMBL" id="CP016397">
    <property type="protein sequence ID" value="ASQ44663.1"/>
    <property type="molecule type" value="Genomic_DNA"/>
</dbReference>
<dbReference type="GO" id="GO:0006508">
    <property type="term" value="P:proteolysis"/>
    <property type="evidence" value="ECO:0007669"/>
    <property type="project" value="InterPro"/>
</dbReference>
<accession>A0A222NYJ2</accession>
<organism evidence="2 3">
    <name type="scientific">Legionella clemsonensis</name>
    <dbReference type="NCBI Taxonomy" id="1867846"/>
    <lineage>
        <taxon>Bacteria</taxon>
        <taxon>Pseudomonadati</taxon>
        <taxon>Pseudomonadota</taxon>
        <taxon>Gammaproteobacteria</taxon>
        <taxon>Legionellales</taxon>
        <taxon>Legionellaceae</taxon>
        <taxon>Legionella</taxon>
    </lineage>
</organism>
<dbReference type="Gene3D" id="3.90.70.10">
    <property type="entry name" value="Cysteine proteinases"/>
    <property type="match status" value="1"/>
</dbReference>
<proteinExistence type="predicted"/>
<dbReference type="InterPro" id="IPR004134">
    <property type="entry name" value="Peptidase_C1B"/>
</dbReference>
<dbReference type="CDD" id="cd02619">
    <property type="entry name" value="Peptidase_C1"/>
    <property type="match status" value="1"/>
</dbReference>
<dbReference type="OrthoDB" id="3648721at2"/>
<protein>
    <submittedName>
        <fullName evidence="2">Peptidase C1-like family protein</fullName>
    </submittedName>
</protein>
<dbReference type="SUPFAM" id="SSF54001">
    <property type="entry name" value="Cysteine proteinases"/>
    <property type="match status" value="1"/>
</dbReference>
<dbReference type="KEGG" id="lcd:clem_00485"/>
<dbReference type="Pfam" id="PF03051">
    <property type="entry name" value="Peptidase_C1_2"/>
    <property type="match status" value="1"/>
</dbReference>
<gene>
    <name evidence="2" type="ORF">clem_00485</name>
</gene>
<keyword evidence="3" id="KW-1185">Reference proteome</keyword>
<dbReference type="Proteomes" id="UP000201728">
    <property type="component" value="Chromosome"/>
</dbReference>
<dbReference type="InterPro" id="IPR038765">
    <property type="entry name" value="Papain-like_cys_pep_sf"/>
</dbReference>
<feature type="signal peptide" evidence="1">
    <location>
        <begin position="1"/>
        <end position="19"/>
    </location>
</feature>
<evidence type="ECO:0000313" key="2">
    <source>
        <dbReference type="EMBL" id="ASQ44663.1"/>
    </source>
</evidence>